<gene>
    <name evidence="1" type="ORF">BEH_25560</name>
</gene>
<dbReference type="AlphaFoldDB" id="A0A1X7GNS5"/>
<evidence type="ECO:0000313" key="1">
    <source>
        <dbReference type="EMBL" id="AWG44730.1"/>
    </source>
</evidence>
<reference evidence="1 2" key="1">
    <citation type="journal article" date="2015" name="PLoS ONE">
        <title>Genome Sequence of Bacillus endophyticus and Analysis of Its Companion Mechanism in the Ketogulonigenium vulgare-Bacillus Strain Consortium.</title>
        <authorList>
            <person name="Jia N."/>
            <person name="Du J."/>
            <person name="Ding M.Z."/>
            <person name="Gao F."/>
            <person name="Yuan Y.J."/>
        </authorList>
    </citation>
    <scope>NUCLEOTIDE SEQUENCE [LARGE SCALE GENOMIC DNA]</scope>
    <source>
        <strain evidence="1 2">Hbe603</strain>
        <plasmid evidence="2">pbeh3</plasmid>
    </source>
</reference>
<protein>
    <submittedName>
        <fullName evidence="1">Phosphoribosylglycinamide synthetase</fullName>
    </submittedName>
</protein>
<proteinExistence type="predicted"/>
<dbReference type="SUPFAM" id="SSF56059">
    <property type="entry name" value="Glutathione synthetase ATP-binding domain-like"/>
    <property type="match status" value="1"/>
</dbReference>
<evidence type="ECO:0000313" key="2">
    <source>
        <dbReference type="Proteomes" id="UP000036202"/>
    </source>
</evidence>
<accession>A0A2S1M039</accession>
<dbReference type="PANTHER" id="PTHR43585:SF2">
    <property type="entry name" value="ATP-GRASP ENZYME FSQD"/>
    <property type="match status" value="1"/>
</dbReference>
<name>A0A1X7GNS5_9BACI</name>
<sequence>MNTPFVILVSPRDDEVKIVKEFGYRTILLRKEIPLTEIFEVDMPIEIDLNNEEMVLERCLELKDKYNIVSVFTMNEYRIPLASKISEMLKLDYSLPYKAAVACRNKKIARNQLNQANVGLVHYQLVSSQEDLLANSNHIKFPVIVKPSNDSGSRNVYLCQDIEEVSIAVQTILRSSENIVGQSIDSEILIEEFLSGPEFSVEAYTVHGHTTILGITKKIVTPHPFSIEVGHDFPAQLNSDEEASIQELVKESLNVIGVDFAVTHTEVKLTKDGPKIVEINARPGGDEIPELAKAVTGIDLKTLAFYVTLGKGIDSLSLSSPIASSASIRFLLANKAGKAVFNKDFNSSYIKQKKWYIQNGDTVPKTESNFNRLGYFIIHGDKDTSSTEVANSVQKYLDVTIQQPLET</sequence>
<dbReference type="RefSeq" id="WP_046218312.1">
    <property type="nucleotide sequence ID" value="NZ_CP015325.1"/>
</dbReference>
<keyword evidence="2" id="KW-1185">Reference proteome</keyword>
<dbReference type="EMBL" id="CP015325">
    <property type="protein sequence ID" value="AWG44730.1"/>
    <property type="molecule type" value="Genomic_DNA"/>
</dbReference>
<dbReference type="Proteomes" id="UP000036202">
    <property type="component" value="Plasmid pbeh3"/>
</dbReference>
<dbReference type="InterPro" id="IPR052032">
    <property type="entry name" value="ATP-dep_AA_Ligase"/>
</dbReference>
<dbReference type="GO" id="GO:0005524">
    <property type="term" value="F:ATP binding"/>
    <property type="evidence" value="ECO:0007669"/>
    <property type="project" value="UniProtKB-UniRule"/>
</dbReference>
<dbReference type="PROSITE" id="PS50975">
    <property type="entry name" value="ATP_GRASP"/>
    <property type="match status" value="1"/>
</dbReference>
<dbReference type="PANTHER" id="PTHR43585">
    <property type="entry name" value="FUMIPYRROLE BIOSYNTHESIS PROTEIN C"/>
    <property type="match status" value="1"/>
</dbReference>
<dbReference type="KEGG" id="beo:BEH_25560"/>
<dbReference type="Pfam" id="PF13535">
    <property type="entry name" value="ATP-grasp_4"/>
    <property type="match status" value="1"/>
</dbReference>
<dbReference type="GO" id="GO:0046872">
    <property type="term" value="F:metal ion binding"/>
    <property type="evidence" value="ECO:0007669"/>
    <property type="project" value="InterPro"/>
</dbReference>
<dbReference type="Gene3D" id="3.30.470.20">
    <property type="entry name" value="ATP-grasp fold, B domain"/>
    <property type="match status" value="1"/>
</dbReference>
<dbReference type="OrthoDB" id="9803907at2"/>
<keyword evidence="1" id="KW-0614">Plasmid</keyword>
<dbReference type="InterPro" id="IPR011761">
    <property type="entry name" value="ATP-grasp"/>
</dbReference>
<dbReference type="SMART" id="SM01209">
    <property type="entry name" value="GARS_A"/>
    <property type="match status" value="1"/>
</dbReference>
<geneLocation type="plasmid" evidence="2">
    <name>pbeh3</name>
</geneLocation>
<accession>A0A1X7GNS5</accession>
<dbReference type="GeneID" id="93704180"/>
<organism evidence="1 2">
    <name type="scientific">Priestia filamentosa</name>
    <dbReference type="NCBI Taxonomy" id="1402861"/>
    <lineage>
        <taxon>Bacteria</taxon>
        <taxon>Bacillati</taxon>
        <taxon>Bacillota</taxon>
        <taxon>Bacilli</taxon>
        <taxon>Bacillales</taxon>
        <taxon>Bacillaceae</taxon>
        <taxon>Priestia</taxon>
    </lineage>
</organism>